<gene>
    <name evidence="2" type="ORF">SAMN05421504_104202</name>
</gene>
<dbReference type="Gene3D" id="1.20.1260.20">
    <property type="entry name" value="PPE superfamily"/>
    <property type="match status" value="1"/>
</dbReference>
<dbReference type="OrthoDB" id="3664672at2"/>
<proteinExistence type="predicted"/>
<sequence length="187" mass="19383">MVERSVPAANARYEWYSHQAMAAEVADGNDPAAAGEIGGQWGELAERLAESRLSFAAFSAHSEEQWQGAGGDAMRGALTRATAWLDHAVSVSASVAESVGQQAGVAARARADMPPPVDYDPAGMIRTAAASGDIVAMAGLADAMAERRAASEAARRRAIDVMNTRDSALGQLAGQPSFDRPPSLGTS</sequence>
<evidence type="ECO:0000256" key="1">
    <source>
        <dbReference type="SAM" id="MobiDB-lite"/>
    </source>
</evidence>
<evidence type="ECO:0000313" key="2">
    <source>
        <dbReference type="EMBL" id="SDY00822.1"/>
    </source>
</evidence>
<reference evidence="2 3" key="1">
    <citation type="submission" date="2016-10" db="EMBL/GenBank/DDBJ databases">
        <authorList>
            <person name="de Groot N.N."/>
        </authorList>
    </citation>
    <scope>NUCLEOTIDE SEQUENCE [LARGE SCALE GENOMIC DNA]</scope>
    <source>
        <strain evidence="2 3">CPCC 202699</strain>
    </source>
</reference>
<organism evidence="2 3">
    <name type="scientific">Amycolatopsis xylanica</name>
    <dbReference type="NCBI Taxonomy" id="589385"/>
    <lineage>
        <taxon>Bacteria</taxon>
        <taxon>Bacillati</taxon>
        <taxon>Actinomycetota</taxon>
        <taxon>Actinomycetes</taxon>
        <taxon>Pseudonocardiales</taxon>
        <taxon>Pseudonocardiaceae</taxon>
        <taxon>Amycolatopsis</taxon>
    </lineage>
</organism>
<dbReference type="Proteomes" id="UP000199515">
    <property type="component" value="Unassembled WGS sequence"/>
</dbReference>
<dbReference type="EMBL" id="FNON01000004">
    <property type="protein sequence ID" value="SDY00822.1"/>
    <property type="molecule type" value="Genomic_DNA"/>
</dbReference>
<dbReference type="InterPro" id="IPR038332">
    <property type="entry name" value="PPE_sf"/>
</dbReference>
<dbReference type="STRING" id="589385.SAMN05421504_104202"/>
<keyword evidence="3" id="KW-1185">Reference proteome</keyword>
<name>A0A1H3GBV2_9PSEU</name>
<dbReference type="AlphaFoldDB" id="A0A1H3GBV2"/>
<evidence type="ECO:0000313" key="3">
    <source>
        <dbReference type="Proteomes" id="UP000199515"/>
    </source>
</evidence>
<accession>A0A1H3GBV2</accession>
<dbReference type="SUPFAM" id="SSF140459">
    <property type="entry name" value="PE/PPE dimer-like"/>
    <property type="match status" value="1"/>
</dbReference>
<protein>
    <submittedName>
        <fullName evidence="2">PPE family protein</fullName>
    </submittedName>
</protein>
<feature type="region of interest" description="Disordered" evidence="1">
    <location>
        <begin position="166"/>
        <end position="187"/>
    </location>
</feature>
<dbReference type="RefSeq" id="WP_091290875.1">
    <property type="nucleotide sequence ID" value="NZ_FNON01000004.1"/>
</dbReference>